<dbReference type="EMBL" id="CVOU01000019">
    <property type="protein sequence ID" value="CRI28005.1"/>
    <property type="molecule type" value="Genomic_DNA"/>
</dbReference>
<protein>
    <submittedName>
        <fullName evidence="1">Uncharacterized protein</fullName>
    </submittedName>
</protein>
<sequence length="105" mass="12309">MLFMLYLLLYSRSELYSRAEAMYLTVGPTGDIFLVITRYIYLNNIEMLHSLQPYLNRYGYIYSPTTNKTTDPINLGLWLFFCVFSGRKKGRLFEKGQTLVENLKG</sequence>
<proteinExistence type="predicted"/>
<comment type="caution">
    <text evidence="1">The sequence shown here is derived from an EMBL/GenBank/DDBJ whole genome shotgun (WGS) entry which is preliminary data.</text>
</comment>
<reference evidence="1 2" key="1">
    <citation type="submission" date="2015-04" db="EMBL/GenBank/DDBJ databases">
        <authorList>
            <person name="Cao L."/>
            <person name="Gao C.H."/>
        </authorList>
    </citation>
    <scope>NUCLEOTIDE SEQUENCE [LARGE SCALE GENOMIC DNA]</scope>
    <source>
        <strain evidence="1 2">SH3</strain>
    </source>
</reference>
<dbReference type="Proteomes" id="UP000236509">
    <property type="component" value="Unassembled WGS sequence"/>
</dbReference>
<name>A0A7U7JUQ1_9STAP</name>
<evidence type="ECO:0000313" key="1">
    <source>
        <dbReference type="EMBL" id="CRI28005.1"/>
    </source>
</evidence>
<dbReference type="AlphaFoldDB" id="A0A7U7JUQ1"/>
<evidence type="ECO:0000313" key="2">
    <source>
        <dbReference type="Proteomes" id="UP000236509"/>
    </source>
</evidence>
<organism evidence="1 2">
    <name type="scientific">Staphylococcus argenteus</name>
    <dbReference type="NCBI Taxonomy" id="985002"/>
    <lineage>
        <taxon>Bacteria</taxon>
        <taxon>Bacillati</taxon>
        <taxon>Bacillota</taxon>
        <taxon>Bacilli</taxon>
        <taxon>Bacillales</taxon>
        <taxon>Staphylococcaceae</taxon>
        <taxon>Staphylococcus</taxon>
    </lineage>
</organism>
<gene>
    <name evidence="1" type="ORF">BN1326_70049</name>
</gene>
<accession>A0A7U7JUQ1</accession>
<keyword evidence="2" id="KW-1185">Reference proteome</keyword>